<organism evidence="2 3">
    <name type="scientific">Friedmanniomyces endolithicus</name>
    <dbReference type="NCBI Taxonomy" id="329885"/>
    <lineage>
        <taxon>Eukaryota</taxon>
        <taxon>Fungi</taxon>
        <taxon>Dikarya</taxon>
        <taxon>Ascomycota</taxon>
        <taxon>Pezizomycotina</taxon>
        <taxon>Dothideomycetes</taxon>
        <taxon>Dothideomycetidae</taxon>
        <taxon>Mycosphaerellales</taxon>
        <taxon>Teratosphaeriaceae</taxon>
        <taxon>Friedmanniomyces</taxon>
    </lineage>
</organism>
<dbReference type="InterPro" id="IPR024526">
    <property type="entry name" value="DUF3807"/>
</dbReference>
<comment type="caution">
    <text evidence="2">The sequence shown here is derived from an EMBL/GenBank/DDBJ whole genome shotgun (WGS) entry which is preliminary data.</text>
</comment>
<dbReference type="OrthoDB" id="5422320at2759"/>
<feature type="region of interest" description="Disordered" evidence="1">
    <location>
        <begin position="91"/>
        <end position="182"/>
    </location>
</feature>
<dbReference type="STRING" id="329885.A0A4U0U404"/>
<feature type="compositionally biased region" description="Basic and acidic residues" evidence="1">
    <location>
        <begin position="170"/>
        <end position="179"/>
    </location>
</feature>
<reference evidence="2 3" key="1">
    <citation type="submission" date="2017-03" db="EMBL/GenBank/DDBJ databases">
        <title>Genomes of endolithic fungi from Antarctica.</title>
        <authorList>
            <person name="Coleine C."/>
            <person name="Masonjones S."/>
            <person name="Stajich J.E."/>
        </authorList>
    </citation>
    <scope>NUCLEOTIDE SEQUENCE [LARGE SCALE GENOMIC DNA]</scope>
    <source>
        <strain evidence="2 3">CCFEE 5311</strain>
    </source>
</reference>
<sequence length="252" mass="28743">MAAARPRIPVVTEEDLLRFQYSHYGDHTKPENWFVDAETALQYGSTLTSEEDGLGYYADGTKRTLTDEQVAMFRHSEIEHLLRERRLVRDEEEYQNREPEGGVEEAPRSPISDISSLEGDLVGLAAPAPPKPAYNGSAKHRTAKKQRSKAQPQRQPSQSSRSDTSWSTDPARRARREEVPYGQRHKRKWENFVDEIDSVEGSLTHRRIVRQLDEDTETALEIDYGEEMVLPSKTAAMLTAPKGRRVVSYEDD</sequence>
<dbReference type="PANTHER" id="PTHR40642:SF1">
    <property type="entry name" value="YALI0F31295P"/>
    <property type="match status" value="1"/>
</dbReference>
<protein>
    <submittedName>
        <fullName evidence="2">Uncharacterized protein</fullName>
    </submittedName>
</protein>
<dbReference type="Proteomes" id="UP000310066">
    <property type="component" value="Unassembled WGS sequence"/>
</dbReference>
<feature type="compositionally biased region" description="Low complexity" evidence="1">
    <location>
        <begin position="149"/>
        <end position="162"/>
    </location>
</feature>
<dbReference type="PANTHER" id="PTHR40642">
    <property type="entry name" value="YALI0F31295P"/>
    <property type="match status" value="1"/>
</dbReference>
<dbReference type="EMBL" id="NAJP01000107">
    <property type="protein sequence ID" value="TKA29678.1"/>
    <property type="molecule type" value="Genomic_DNA"/>
</dbReference>
<feature type="compositionally biased region" description="Basic residues" evidence="1">
    <location>
        <begin position="138"/>
        <end position="148"/>
    </location>
</feature>
<dbReference type="Pfam" id="PF12720">
    <property type="entry name" value="DUF3807"/>
    <property type="match status" value="1"/>
</dbReference>
<feature type="compositionally biased region" description="Basic and acidic residues" evidence="1">
    <location>
        <begin position="91"/>
        <end position="100"/>
    </location>
</feature>
<gene>
    <name evidence="2" type="ORF">B0A54_15853</name>
</gene>
<evidence type="ECO:0000313" key="2">
    <source>
        <dbReference type="EMBL" id="TKA29678.1"/>
    </source>
</evidence>
<name>A0A4U0U404_9PEZI</name>
<accession>A0A4U0U404</accession>
<dbReference type="AlphaFoldDB" id="A0A4U0U404"/>
<evidence type="ECO:0000313" key="3">
    <source>
        <dbReference type="Proteomes" id="UP000310066"/>
    </source>
</evidence>
<proteinExistence type="predicted"/>
<evidence type="ECO:0000256" key="1">
    <source>
        <dbReference type="SAM" id="MobiDB-lite"/>
    </source>
</evidence>